<sequence length="119" mass="13427">MINKAAAEEPRPIIVLGPVGNNAIINAETALKHHNLVSFGPVTGSRTMRSWNPHYYFVRADPEYELLALVRYALGEMRVRQLGLMFVKNVLDGDSLYDLLMRLTSRMEYGVRSVFSITA</sequence>
<dbReference type="Pfam" id="PF25495">
    <property type="entry name" value="Peripla_BP_A-cyclase_1"/>
    <property type="match status" value="1"/>
</dbReference>
<gene>
    <name evidence="2" type="ORF">TM35_000261180</name>
</gene>
<organism evidence="2 3">
    <name type="scientific">Trypanosoma theileri</name>
    <dbReference type="NCBI Taxonomy" id="67003"/>
    <lineage>
        <taxon>Eukaryota</taxon>
        <taxon>Discoba</taxon>
        <taxon>Euglenozoa</taxon>
        <taxon>Kinetoplastea</taxon>
        <taxon>Metakinetoplastina</taxon>
        <taxon>Trypanosomatida</taxon>
        <taxon>Trypanosomatidae</taxon>
        <taxon>Trypanosoma</taxon>
    </lineage>
</organism>
<keyword evidence="2" id="KW-0675">Receptor</keyword>
<name>A0A1X0NPN2_9TRYP</name>
<dbReference type="GeneID" id="39987635"/>
<accession>A0A1X0NPN2</accession>
<protein>
    <submittedName>
        <fullName evidence="2">Receptor-type adenylate cyclase</fullName>
    </submittedName>
</protein>
<dbReference type="Gene3D" id="3.40.50.2300">
    <property type="match status" value="2"/>
</dbReference>
<dbReference type="OrthoDB" id="252777at2759"/>
<dbReference type="InterPro" id="IPR057399">
    <property type="entry name" value="GRESAG4.1/3_peripasmic_1"/>
</dbReference>
<evidence type="ECO:0000313" key="2">
    <source>
        <dbReference type="EMBL" id="ORC86666.1"/>
    </source>
</evidence>
<proteinExistence type="predicted"/>
<dbReference type="RefSeq" id="XP_028880732.1">
    <property type="nucleotide sequence ID" value="XM_029027855.1"/>
</dbReference>
<feature type="non-terminal residue" evidence="2">
    <location>
        <position position="119"/>
    </location>
</feature>
<dbReference type="Proteomes" id="UP000192257">
    <property type="component" value="Unassembled WGS sequence"/>
</dbReference>
<dbReference type="EMBL" id="NBCO01000026">
    <property type="protein sequence ID" value="ORC86666.1"/>
    <property type="molecule type" value="Genomic_DNA"/>
</dbReference>
<reference evidence="2 3" key="1">
    <citation type="submission" date="2017-03" db="EMBL/GenBank/DDBJ databases">
        <title>An alternative strategy for trypanosome survival in the mammalian bloodstream revealed through genome and transcriptome analysis of the ubiquitous bovine parasite Trypanosoma (Megatrypanum) theileri.</title>
        <authorList>
            <person name="Kelly S."/>
            <person name="Ivens A."/>
            <person name="Mott A."/>
            <person name="O'Neill E."/>
            <person name="Emms D."/>
            <person name="Macleod O."/>
            <person name="Voorheis P."/>
            <person name="Matthews J."/>
            <person name="Matthews K."/>
            <person name="Carrington M."/>
        </authorList>
    </citation>
    <scope>NUCLEOTIDE SEQUENCE [LARGE SCALE GENOMIC DNA]</scope>
    <source>
        <strain evidence="2">Edinburgh</strain>
    </source>
</reference>
<dbReference type="VEuPathDB" id="TriTrypDB:TM35_000261180"/>
<dbReference type="AlphaFoldDB" id="A0A1X0NPN2"/>
<feature type="domain" description="Receptor-type adenylate cyclase GRESAG 4.1/3 periplasmic binding protein-like" evidence="1">
    <location>
        <begin position="65"/>
        <end position="117"/>
    </location>
</feature>
<evidence type="ECO:0000259" key="1">
    <source>
        <dbReference type="Pfam" id="PF25495"/>
    </source>
</evidence>
<comment type="caution">
    <text evidence="2">The sequence shown here is derived from an EMBL/GenBank/DDBJ whole genome shotgun (WGS) entry which is preliminary data.</text>
</comment>
<keyword evidence="3" id="KW-1185">Reference proteome</keyword>
<evidence type="ECO:0000313" key="3">
    <source>
        <dbReference type="Proteomes" id="UP000192257"/>
    </source>
</evidence>